<protein>
    <submittedName>
        <fullName evidence="1">Uncharacterized protein</fullName>
    </submittedName>
</protein>
<keyword evidence="2" id="KW-1185">Reference proteome</keyword>
<gene>
    <name evidence="1" type="ORF">BV25DRAFT_1956183</name>
</gene>
<reference evidence="1" key="1">
    <citation type="submission" date="2021-03" db="EMBL/GenBank/DDBJ databases">
        <authorList>
            <consortium name="DOE Joint Genome Institute"/>
            <person name="Ahrendt S."/>
            <person name="Looney B.P."/>
            <person name="Miyauchi S."/>
            <person name="Morin E."/>
            <person name="Drula E."/>
            <person name="Courty P.E."/>
            <person name="Chicoki N."/>
            <person name="Fauchery L."/>
            <person name="Kohler A."/>
            <person name="Kuo A."/>
            <person name="Labutti K."/>
            <person name="Pangilinan J."/>
            <person name="Lipzen A."/>
            <person name="Riley R."/>
            <person name="Andreopoulos W."/>
            <person name="He G."/>
            <person name="Johnson J."/>
            <person name="Barry K.W."/>
            <person name="Grigoriev I.V."/>
            <person name="Nagy L."/>
            <person name="Hibbett D."/>
            <person name="Henrissat B."/>
            <person name="Matheny P.B."/>
            <person name="Labbe J."/>
            <person name="Martin F."/>
        </authorList>
    </citation>
    <scope>NUCLEOTIDE SEQUENCE</scope>
    <source>
        <strain evidence="1">HHB10654</strain>
    </source>
</reference>
<proteinExistence type="predicted"/>
<comment type="caution">
    <text evidence="1">The sequence shown here is derived from an EMBL/GenBank/DDBJ whole genome shotgun (WGS) entry which is preliminary data.</text>
</comment>
<dbReference type="EMBL" id="MU277220">
    <property type="protein sequence ID" value="KAI0060293.1"/>
    <property type="molecule type" value="Genomic_DNA"/>
</dbReference>
<accession>A0ACB8SWQ3</accession>
<sequence>MLHWSYLATIHQWWSTPDRVLPTKWHTALVDGFLWEKNPILRVEPNWRVEDPLQQRVRVWAEEARAKWEEEELRKRGTRWMDSENMMDINKDELELAENSSGQSDDEEDSDKFRALKAPMQSWITDLAHVPQPRQRYLQSLLQPSQSSSSPSPLPRHHPRTSRRAAPPSRPTLQLRPEYTVLVMDMSILLLSLAESGQWTIIIPLPVIKELNGLGTNDTLLGEATKAGVLYLTWHICQYATSLKVQTSQGNYLSSLSVRSEQVDFDDPAAQERNMDDLILKAAIWQDQHWQDRSSILRVDADKSKDVAGAAKVVLLSLHQNSSLLQLNIAGKRELSNYGGAGPSKLTAKVGFQMGSLIHDSDNGGGGKCAQLQRWQWRLDKDVCVTPQGPGWQRRTACDGNDSECDQRQQGVYGAAAVTWSGTVAVTWGSAVAVTWATSGFTTIWVPGLVPEQRDRLQFLYQQSISHIPAEVSDRKVWHRLGIAPCPSGHAQTLCAQLHQ</sequence>
<evidence type="ECO:0000313" key="2">
    <source>
        <dbReference type="Proteomes" id="UP000814140"/>
    </source>
</evidence>
<reference evidence="1" key="2">
    <citation type="journal article" date="2022" name="New Phytol.">
        <title>Evolutionary transition to the ectomycorrhizal habit in the genomes of a hyperdiverse lineage of mushroom-forming fungi.</title>
        <authorList>
            <person name="Looney B."/>
            <person name="Miyauchi S."/>
            <person name="Morin E."/>
            <person name="Drula E."/>
            <person name="Courty P.E."/>
            <person name="Kohler A."/>
            <person name="Kuo A."/>
            <person name="LaButti K."/>
            <person name="Pangilinan J."/>
            <person name="Lipzen A."/>
            <person name="Riley R."/>
            <person name="Andreopoulos W."/>
            <person name="He G."/>
            <person name="Johnson J."/>
            <person name="Nolan M."/>
            <person name="Tritt A."/>
            <person name="Barry K.W."/>
            <person name="Grigoriev I.V."/>
            <person name="Nagy L.G."/>
            <person name="Hibbett D."/>
            <person name="Henrissat B."/>
            <person name="Matheny P.B."/>
            <person name="Labbe J."/>
            <person name="Martin F.M."/>
        </authorList>
    </citation>
    <scope>NUCLEOTIDE SEQUENCE</scope>
    <source>
        <strain evidence="1">HHB10654</strain>
    </source>
</reference>
<evidence type="ECO:0000313" key="1">
    <source>
        <dbReference type="EMBL" id="KAI0060293.1"/>
    </source>
</evidence>
<dbReference type="Proteomes" id="UP000814140">
    <property type="component" value="Unassembled WGS sequence"/>
</dbReference>
<organism evidence="1 2">
    <name type="scientific">Artomyces pyxidatus</name>
    <dbReference type="NCBI Taxonomy" id="48021"/>
    <lineage>
        <taxon>Eukaryota</taxon>
        <taxon>Fungi</taxon>
        <taxon>Dikarya</taxon>
        <taxon>Basidiomycota</taxon>
        <taxon>Agaricomycotina</taxon>
        <taxon>Agaricomycetes</taxon>
        <taxon>Russulales</taxon>
        <taxon>Auriscalpiaceae</taxon>
        <taxon>Artomyces</taxon>
    </lineage>
</organism>
<name>A0ACB8SWQ3_9AGAM</name>